<organism evidence="3 4">
    <name type="scientific">Escherichia phage vB_EcoM_DalCa</name>
    <dbReference type="NCBI Taxonomy" id="2420240"/>
    <lineage>
        <taxon>Viruses</taxon>
        <taxon>Duplodnaviria</taxon>
        <taxon>Heunggongvirae</taxon>
        <taxon>Uroviricota</taxon>
        <taxon>Caudoviricetes</taxon>
        <taxon>Pantevenvirales</taxon>
        <taxon>Straboviridae</taxon>
        <taxon>Tevenvirinae</taxon>
        <taxon>Tequatrovirus</taxon>
        <taxon>Tequatrovirus ecomdalca</taxon>
    </lineage>
</organism>
<evidence type="ECO:0000259" key="2">
    <source>
        <dbReference type="Pfam" id="PF07921"/>
    </source>
</evidence>
<evidence type="ECO:0000313" key="4">
    <source>
        <dbReference type="Proteomes" id="UP000278400"/>
    </source>
</evidence>
<dbReference type="Proteomes" id="UP000278400">
    <property type="component" value="Segment"/>
</dbReference>
<sequence length="501" mass="54178">MIELKDLPFVDSVPDEGQERISWIKNGEEILGASTKYGNDGSMNRPIVSVFKNVEVLDENVGILKTAIETSQKDIKTIQGVLDVSGDIEALSQISVNKNDISNLKTLTNEHTDILTGTNNTVDKIIADIGPFNDEENSVYRTIRNDLLWIKQELGQYSGQDINGLPVVGNASTGMKHRIITNSTLLSSQGIRLSELENKFTESDVGSLTVEVGKLRDELGNKPVDFGPNIYNRLNTIDDKQTLINSDIAEIKSSIGYPENVSIITEINNNIGYPENVSIITEINNNKSSIEAINNELNQSEGVKQRLTSIETSIGSDDIPSSIKGKIKNHTTSIESLNGIVGENTSSGLRANVSWLNQIVGTDSSGGQPSPSGSLLNKVSVIEGEVSVLNNNVQNIQVEIGNNKTGIKGQVIELTSLINGNNPDGSTVEERGLTNSIKTNETNIAAVTQEVNTAKDDISSLQSSVQSLQEAGYIPEAPRDGQAYVRKDGEWVLLSTFLSPA</sequence>
<accession>A0A3G3BZP3</accession>
<dbReference type="Pfam" id="PF07921">
    <property type="entry name" value="Fibritin_C"/>
    <property type="match status" value="1"/>
</dbReference>
<dbReference type="Gene3D" id="1.20.5.320">
    <property type="entry name" value="6-Phosphogluconate Dehydrogenase, domain 3"/>
    <property type="match status" value="2"/>
</dbReference>
<name>A0A3G3BZP3_9CAUD</name>
<feature type="domain" description="Fibritin C-terminal" evidence="2">
    <location>
        <begin position="387"/>
        <end position="496"/>
    </location>
</feature>
<gene>
    <name evidence="3" type="ORF">DalCa_158</name>
</gene>
<keyword evidence="4" id="KW-1185">Reference proteome</keyword>
<feature type="coiled-coil region" evidence="1">
    <location>
        <begin position="444"/>
        <end position="471"/>
    </location>
</feature>
<dbReference type="InterPro" id="IPR012473">
    <property type="entry name" value="Fibritin_C"/>
</dbReference>
<reference evidence="3 4" key="1">
    <citation type="submission" date="2018-09" db="EMBL/GenBank/DDBJ databases">
        <title>Phage interactions in dual species E. coli and Salmonella Enteritidis biofilms.</title>
        <authorList>
            <person name="Milho C."/>
            <person name="Silva D."/>
            <person name="Alves D."/>
            <person name="Oliveira H."/>
            <person name="Sousa C."/>
            <person name="Sillankorva S."/>
        </authorList>
    </citation>
    <scope>NUCLEOTIDE SEQUENCE [LARGE SCALE GENOMIC DNA]</scope>
</reference>
<protein>
    <submittedName>
        <fullName evidence="3">Fibritin neck whiskers protein</fullName>
    </submittedName>
</protein>
<dbReference type="EMBL" id="MH992510">
    <property type="protein sequence ID" value="AYP69739.1"/>
    <property type="molecule type" value="Genomic_DNA"/>
</dbReference>
<evidence type="ECO:0000256" key="1">
    <source>
        <dbReference type="SAM" id="Coils"/>
    </source>
</evidence>
<keyword evidence="1" id="KW-0175">Coiled coil</keyword>
<dbReference type="PRINTS" id="PR01880">
    <property type="entry name" value="FIBRITIN"/>
</dbReference>
<evidence type="ECO:0000313" key="3">
    <source>
        <dbReference type="EMBL" id="AYP69739.1"/>
    </source>
</evidence>
<dbReference type="SUPFAM" id="SSF58046">
    <property type="entry name" value="Fibritin"/>
    <property type="match status" value="2"/>
</dbReference>
<proteinExistence type="predicted"/>